<evidence type="ECO:0000259" key="2">
    <source>
        <dbReference type="Pfam" id="PF26130"/>
    </source>
</evidence>
<gene>
    <name evidence="3" type="ORF">BVRB_016540</name>
</gene>
<evidence type="ECO:0000256" key="1">
    <source>
        <dbReference type="SAM" id="MobiDB-lite"/>
    </source>
</evidence>
<accession>A0A0J8B0X6</accession>
<dbReference type="EMBL" id="KQ091439">
    <property type="protein sequence ID" value="KMS94659.1"/>
    <property type="molecule type" value="Genomic_DNA"/>
</dbReference>
<evidence type="ECO:0000313" key="4">
    <source>
        <dbReference type="Proteomes" id="UP000035740"/>
    </source>
</evidence>
<dbReference type="OrthoDB" id="1752300at2759"/>
<feature type="region of interest" description="Disordered" evidence="1">
    <location>
        <begin position="114"/>
        <end position="275"/>
    </location>
</feature>
<reference evidence="3 4" key="1">
    <citation type="journal article" date="2014" name="Nature">
        <title>The genome of the recently domesticated crop plant sugar beet (Beta vulgaris).</title>
        <authorList>
            <person name="Dohm J.C."/>
            <person name="Minoche A.E."/>
            <person name="Holtgrawe D."/>
            <person name="Capella-Gutierrez S."/>
            <person name="Zakrzewski F."/>
            <person name="Tafer H."/>
            <person name="Rupp O."/>
            <person name="Sorensen T.R."/>
            <person name="Stracke R."/>
            <person name="Reinhardt R."/>
            <person name="Goesmann A."/>
            <person name="Kraft T."/>
            <person name="Schulz B."/>
            <person name="Stadler P.F."/>
            <person name="Schmidt T."/>
            <person name="Gabaldon T."/>
            <person name="Lehrach H."/>
            <person name="Weisshaar B."/>
            <person name="Himmelbauer H."/>
        </authorList>
    </citation>
    <scope>NUCLEOTIDE SEQUENCE [LARGE SCALE GENOMIC DNA]</scope>
    <source>
        <tissue evidence="3">Taproot</tissue>
    </source>
</reference>
<feature type="domain" description="PB1-like" evidence="2">
    <location>
        <begin position="12"/>
        <end position="111"/>
    </location>
</feature>
<proteinExistence type="predicted"/>
<feature type="non-terminal residue" evidence="3">
    <location>
        <position position="275"/>
    </location>
</feature>
<organism evidence="3 4">
    <name type="scientific">Beta vulgaris subsp. vulgaris</name>
    <name type="common">Beet</name>
    <dbReference type="NCBI Taxonomy" id="3555"/>
    <lineage>
        <taxon>Eukaryota</taxon>
        <taxon>Viridiplantae</taxon>
        <taxon>Streptophyta</taxon>
        <taxon>Embryophyta</taxon>
        <taxon>Tracheophyta</taxon>
        <taxon>Spermatophyta</taxon>
        <taxon>Magnoliopsida</taxon>
        <taxon>eudicotyledons</taxon>
        <taxon>Gunneridae</taxon>
        <taxon>Pentapetalae</taxon>
        <taxon>Caryophyllales</taxon>
        <taxon>Chenopodiaceae</taxon>
        <taxon>Betoideae</taxon>
        <taxon>Beta</taxon>
    </lineage>
</organism>
<feature type="compositionally biased region" description="Polar residues" evidence="1">
    <location>
        <begin position="159"/>
        <end position="185"/>
    </location>
</feature>
<dbReference type="InterPro" id="IPR058594">
    <property type="entry name" value="PB1-like_dom_pln"/>
</dbReference>
<evidence type="ECO:0000313" key="3">
    <source>
        <dbReference type="EMBL" id="KMS94659.1"/>
    </source>
</evidence>
<dbReference type="Pfam" id="PF26130">
    <property type="entry name" value="PB1-like"/>
    <property type="match status" value="1"/>
</dbReference>
<dbReference type="AlphaFoldDB" id="A0A0J8B0X6"/>
<feature type="compositionally biased region" description="Polar residues" evidence="1">
    <location>
        <begin position="233"/>
        <end position="242"/>
    </location>
</feature>
<dbReference type="Gramene" id="KMS94659">
    <property type="protein sequence ID" value="KMS94659"/>
    <property type="gene ID" value="BVRB_016540"/>
</dbReference>
<dbReference type="OMA" id="LMAPTIW"/>
<keyword evidence="4" id="KW-1185">Reference proteome</keyword>
<feature type="compositionally biased region" description="Acidic residues" evidence="1">
    <location>
        <begin position="218"/>
        <end position="228"/>
    </location>
</feature>
<dbReference type="Proteomes" id="UP000035740">
    <property type="component" value="Unassembled WGS sequence"/>
</dbReference>
<protein>
    <recommendedName>
        <fullName evidence="2">PB1-like domain-containing protein</fullName>
    </recommendedName>
</protein>
<sequence>MYPGLMAPTIWESVTLRIWHGGRFSYDRQGVMVYVGGQGRTLQIRPDELCYWDLLNLAKESGPYETVHGVFYQVPGLDMQQGLRKVVDDKDVREMAEITIKNRAVHLYVLHQESDPNLGPLGEPKIVDQPVRPKKLTPKQGPITKLSTPARSSPRLKEPTNNQKSVLEHPTNNQKSVPQNLTNTDVPPFVPQKLTNNDVYDTVDQRPESPIPYRDLFSDSEDSEDPLYEPDSGWTSGDNGAQSGVAEEEYDDGDEYDEGGEYDEGDEDETVVEFE</sequence>
<name>A0A0J8B0X6_BETVV</name>
<feature type="compositionally biased region" description="Acidic residues" evidence="1">
    <location>
        <begin position="246"/>
        <end position="275"/>
    </location>
</feature>